<proteinExistence type="predicted"/>
<dbReference type="InterPro" id="IPR009506">
    <property type="entry name" value="YjiS-like"/>
</dbReference>
<protein>
    <submittedName>
        <fullName evidence="2">DUF1127 domain-containing protein</fullName>
    </submittedName>
</protein>
<evidence type="ECO:0000259" key="1">
    <source>
        <dbReference type="Pfam" id="PF06568"/>
    </source>
</evidence>
<dbReference type="AlphaFoldDB" id="A0A4Q0QL47"/>
<evidence type="ECO:0000313" key="3">
    <source>
        <dbReference type="Proteomes" id="UP000290174"/>
    </source>
</evidence>
<dbReference type="Proteomes" id="UP000290174">
    <property type="component" value="Unassembled WGS sequence"/>
</dbReference>
<name>A0A4Q0QL47_9BRAD</name>
<sequence>MPPHQTIITSETERDAAALRLDLPIALEKDIAGPAATSAQSVLGLLKQCWRAFQRRRQRQGLRVTLQELSDRELMDIGLTRSEIDYITSQRAIETLRDRATHLWSRGVM</sequence>
<organism evidence="2 3">
    <name type="scientific">Bradyrhizobium zhanjiangense</name>
    <dbReference type="NCBI Taxonomy" id="1325107"/>
    <lineage>
        <taxon>Bacteria</taxon>
        <taxon>Pseudomonadati</taxon>
        <taxon>Pseudomonadota</taxon>
        <taxon>Alphaproteobacteria</taxon>
        <taxon>Hyphomicrobiales</taxon>
        <taxon>Nitrobacteraceae</taxon>
        <taxon>Bradyrhizobium</taxon>
    </lineage>
</organism>
<dbReference type="Pfam" id="PF06568">
    <property type="entry name" value="YjiS-like"/>
    <property type="match status" value="1"/>
</dbReference>
<feature type="domain" description="YjiS-like" evidence="1">
    <location>
        <begin position="50"/>
        <end position="85"/>
    </location>
</feature>
<dbReference type="RefSeq" id="WP_128932757.1">
    <property type="nucleotide sequence ID" value="NZ_CP022221.1"/>
</dbReference>
<dbReference type="EMBL" id="RKMK01000018">
    <property type="protein sequence ID" value="RXG94456.1"/>
    <property type="molecule type" value="Genomic_DNA"/>
</dbReference>
<accession>A0A4Q0QL47</accession>
<reference evidence="2 3" key="1">
    <citation type="submission" date="2018-11" db="EMBL/GenBank/DDBJ databases">
        <title>Bradyrhizobium sp. nov., isolated from effective nodules of peanut in China.</title>
        <authorList>
            <person name="Li Y."/>
        </authorList>
    </citation>
    <scope>NUCLEOTIDE SEQUENCE [LARGE SCALE GENOMIC DNA]</scope>
    <source>
        <strain evidence="2 3">CCBAU 51770</strain>
    </source>
</reference>
<comment type="caution">
    <text evidence="2">The sequence shown here is derived from an EMBL/GenBank/DDBJ whole genome shotgun (WGS) entry which is preliminary data.</text>
</comment>
<evidence type="ECO:0000313" key="2">
    <source>
        <dbReference type="EMBL" id="RXG94456.1"/>
    </source>
</evidence>
<gene>
    <name evidence="2" type="ORF">EAS61_19980</name>
</gene>